<keyword evidence="4" id="KW-0732">Signal</keyword>
<keyword evidence="2" id="KW-0442">Lipid degradation</keyword>
<dbReference type="InterPro" id="IPR029058">
    <property type="entry name" value="AB_hydrolase_fold"/>
</dbReference>
<evidence type="ECO:0000256" key="3">
    <source>
        <dbReference type="ARBA" id="ARBA00023098"/>
    </source>
</evidence>
<feature type="signal peptide" evidence="4">
    <location>
        <begin position="1"/>
        <end position="36"/>
    </location>
</feature>
<keyword evidence="7" id="KW-1185">Reference proteome</keyword>
<dbReference type="Pfam" id="PF00561">
    <property type="entry name" value="Abhydrolase_1"/>
    <property type="match status" value="1"/>
</dbReference>
<dbReference type="Proteomes" id="UP000754495">
    <property type="component" value="Unassembled WGS sequence"/>
</dbReference>
<dbReference type="PANTHER" id="PTHR10272:SF0">
    <property type="entry name" value="PLATELET-ACTIVATING FACTOR ACETYLHYDROLASE"/>
    <property type="match status" value="1"/>
</dbReference>
<dbReference type="EMBL" id="JAANOU010000001">
    <property type="protein sequence ID" value="NIH81536.1"/>
    <property type="molecule type" value="Genomic_DNA"/>
</dbReference>
<evidence type="ECO:0000313" key="7">
    <source>
        <dbReference type="Proteomes" id="UP000754495"/>
    </source>
</evidence>
<evidence type="ECO:0000256" key="4">
    <source>
        <dbReference type="SAM" id="SignalP"/>
    </source>
</evidence>
<organism evidence="6 7">
    <name type="scientific">Amycolatopsis viridis</name>
    <dbReference type="NCBI Taxonomy" id="185678"/>
    <lineage>
        <taxon>Bacteria</taxon>
        <taxon>Bacillati</taxon>
        <taxon>Actinomycetota</taxon>
        <taxon>Actinomycetes</taxon>
        <taxon>Pseudonocardiales</taxon>
        <taxon>Pseudonocardiaceae</taxon>
        <taxon>Amycolatopsis</taxon>
    </lineage>
</organism>
<dbReference type="PROSITE" id="PS51318">
    <property type="entry name" value="TAT"/>
    <property type="match status" value="1"/>
</dbReference>
<dbReference type="SUPFAM" id="SSF53474">
    <property type="entry name" value="alpha/beta-Hydrolases"/>
    <property type="match status" value="1"/>
</dbReference>
<gene>
    <name evidence="6" type="ORF">FHX46_004066</name>
</gene>
<protein>
    <recommendedName>
        <fullName evidence="5">AB hydrolase-1 domain-containing protein</fullName>
    </recommendedName>
</protein>
<accession>A0ABX0SX40</accession>
<dbReference type="InterPro" id="IPR006311">
    <property type="entry name" value="TAT_signal"/>
</dbReference>
<evidence type="ECO:0000256" key="1">
    <source>
        <dbReference type="ARBA" id="ARBA00022801"/>
    </source>
</evidence>
<feature type="domain" description="AB hydrolase-1" evidence="5">
    <location>
        <begin position="212"/>
        <end position="321"/>
    </location>
</feature>
<dbReference type="Pfam" id="PF03403">
    <property type="entry name" value="PAF-AH_p_II"/>
    <property type="match status" value="1"/>
</dbReference>
<evidence type="ECO:0000313" key="6">
    <source>
        <dbReference type="EMBL" id="NIH81536.1"/>
    </source>
</evidence>
<evidence type="ECO:0000256" key="2">
    <source>
        <dbReference type="ARBA" id="ARBA00022963"/>
    </source>
</evidence>
<keyword evidence="1" id="KW-0378">Hydrolase</keyword>
<dbReference type="Gene3D" id="3.40.50.1820">
    <property type="entry name" value="alpha/beta hydrolase"/>
    <property type="match status" value="1"/>
</dbReference>
<keyword evidence="3" id="KW-0443">Lipid metabolism</keyword>
<proteinExistence type="predicted"/>
<name>A0ABX0SX40_9PSEU</name>
<feature type="chain" id="PRO_5045578601" description="AB hydrolase-1 domain-containing protein" evidence="4">
    <location>
        <begin position="37"/>
        <end position="382"/>
    </location>
</feature>
<dbReference type="InterPro" id="IPR000073">
    <property type="entry name" value="AB_hydrolase_1"/>
</dbReference>
<reference evidence="6 7" key="1">
    <citation type="submission" date="2020-03" db="EMBL/GenBank/DDBJ databases">
        <title>Sequencing the genomes of 1000 actinobacteria strains.</title>
        <authorList>
            <person name="Klenk H.-P."/>
        </authorList>
    </citation>
    <scope>NUCLEOTIDE SEQUENCE [LARGE SCALE GENOMIC DNA]</scope>
    <source>
        <strain evidence="6 7">DSM 45668</strain>
    </source>
</reference>
<dbReference type="PANTHER" id="PTHR10272">
    <property type="entry name" value="PLATELET-ACTIVATING FACTOR ACETYLHYDROLASE"/>
    <property type="match status" value="1"/>
</dbReference>
<sequence length="382" mass="40481">MSRQAGWGSLITMMRRSFLLALTAGLLAATAVPASAAPAPAVPGLALPALTGPHRVGETELHLVDPSRPDPWRGGVRELMVSVHYPALPGPGAPAPYMLPGAAAHFDAVTANGLLGLGVPGGTDWAGVTTRSRRDAVPMPGRWPVIVYSPGLGEPRTWGTATTEDLASRGYVVVSIDHTWEAPEVQFPDGSVRTMVGPGDPDPFLRKALDVRVADTRFVLDALASRLDVRRVGMIGHSLGGTAAAMTMAADPRVVAGINLDGNLTWFDGSLTPPAAHGLDRPFLLVGEDGETDTGPGWDAFLTATRGWARQLRLAGSEHATFTDAATLLPQLGVPLGTIEPATAVRTQRAYIASFFDRWLRGRDDHLLDGPSPRYPQMVFVH</sequence>
<comment type="caution">
    <text evidence="6">The sequence shown here is derived from an EMBL/GenBank/DDBJ whole genome shotgun (WGS) entry which is preliminary data.</text>
</comment>
<dbReference type="RefSeq" id="WP_243871318.1">
    <property type="nucleotide sequence ID" value="NZ_JAANOU010000001.1"/>
</dbReference>
<evidence type="ECO:0000259" key="5">
    <source>
        <dbReference type="Pfam" id="PF00561"/>
    </source>
</evidence>